<dbReference type="Pfam" id="PF02518">
    <property type="entry name" value="HATPase_c"/>
    <property type="match status" value="1"/>
</dbReference>
<dbReference type="InterPro" id="IPR005467">
    <property type="entry name" value="His_kinase_dom"/>
</dbReference>
<accession>A0A4Q9DW50</accession>
<feature type="transmembrane region" description="Helical" evidence="8">
    <location>
        <begin position="34"/>
        <end position="61"/>
    </location>
</feature>
<dbReference type="InterPro" id="IPR050640">
    <property type="entry name" value="Bact_2-comp_sensor_kinase"/>
</dbReference>
<dbReference type="InterPro" id="IPR003594">
    <property type="entry name" value="HATPase_dom"/>
</dbReference>
<evidence type="ECO:0000256" key="8">
    <source>
        <dbReference type="SAM" id="Phobius"/>
    </source>
</evidence>
<dbReference type="SMART" id="SM00387">
    <property type="entry name" value="HATPase_c"/>
    <property type="match status" value="1"/>
</dbReference>
<dbReference type="PANTHER" id="PTHR34220">
    <property type="entry name" value="SENSOR HISTIDINE KINASE YPDA"/>
    <property type="match status" value="1"/>
</dbReference>
<gene>
    <name evidence="10" type="ORF">EYB31_04775</name>
</gene>
<keyword evidence="7" id="KW-0902">Two-component regulatory system</keyword>
<comment type="catalytic activity">
    <reaction evidence="1">
        <text>ATP + protein L-histidine = ADP + protein N-phospho-L-histidine.</text>
        <dbReference type="EC" id="2.7.13.3"/>
    </reaction>
</comment>
<proteinExistence type="predicted"/>
<sequence>MQPTNEGVLHMPWLNIPRLRSIKTVRPRSLRTNLIIGLLFSTVVPIMLIGAVSYYMIYLILDNKTAKGIESTLHQVRTNVEKTYMNLNYFSQQLSARDMQLMFESEDPVERYILGQQVFSRLQLLSFTNPETNLIYIYTLPANDPFYQNQQMQPESNPDHLPALTTYKGVTFYAPHNTFTFNNGLVFSLSRSVNLLKKDGKSIYVESSIGLVDQLMNNRQYGIKTVQVLADKEGTVVYSQDGGFPAGSRMPSHLRPDKYSMIGDYYYFQEYSEEQGWYIYSIVHKTDFQKEVRSWAISWAAISVLSLVFSVAVGWWIWNMIYGPLRKLNREIRQLGDSRLDGETPMRQPLQLTHVTELDVLLTQFEEMRTNIWTLLTELKQKEEDKRHLEVEKLVAQINPHFLYNTLNTVQWLAKGNGQQDIFNLVTVFIRLLRYNLGKDGELVKLRQEIDALQDYVKLQQIRYHYEFTVRIHADPQTLDVLVPRFLLQPLIENALYHGLTEEGSAIELTVTVTDETYIAVQVKDNGKGMSPEEIEKLLLHDIPEREKVGMGIGLNYVNTMLQVHYGQSARLRADSSPETGTTMYFYIPIAEAGGSHHD</sequence>
<keyword evidence="8" id="KW-0812">Transmembrane</keyword>
<evidence type="ECO:0000313" key="11">
    <source>
        <dbReference type="Proteomes" id="UP000293142"/>
    </source>
</evidence>
<evidence type="ECO:0000256" key="1">
    <source>
        <dbReference type="ARBA" id="ARBA00000085"/>
    </source>
</evidence>
<evidence type="ECO:0000256" key="6">
    <source>
        <dbReference type="ARBA" id="ARBA00022840"/>
    </source>
</evidence>
<dbReference type="AlphaFoldDB" id="A0A4Q9DW50"/>
<keyword evidence="8" id="KW-1133">Transmembrane helix</keyword>
<evidence type="ECO:0000259" key="9">
    <source>
        <dbReference type="PROSITE" id="PS50109"/>
    </source>
</evidence>
<dbReference type="EMBL" id="SIRE01000004">
    <property type="protein sequence ID" value="TBL80545.1"/>
    <property type="molecule type" value="Genomic_DNA"/>
</dbReference>
<keyword evidence="5" id="KW-0418">Kinase</keyword>
<dbReference type="Pfam" id="PF06580">
    <property type="entry name" value="His_kinase"/>
    <property type="match status" value="1"/>
</dbReference>
<dbReference type="GO" id="GO:0016020">
    <property type="term" value="C:membrane"/>
    <property type="evidence" value="ECO:0007669"/>
    <property type="project" value="InterPro"/>
</dbReference>
<dbReference type="PRINTS" id="PR00344">
    <property type="entry name" value="BCTRLSENSOR"/>
</dbReference>
<evidence type="ECO:0000313" key="10">
    <source>
        <dbReference type="EMBL" id="TBL80545.1"/>
    </source>
</evidence>
<evidence type="ECO:0000256" key="7">
    <source>
        <dbReference type="ARBA" id="ARBA00023012"/>
    </source>
</evidence>
<dbReference type="Gene3D" id="6.10.340.10">
    <property type="match status" value="1"/>
</dbReference>
<keyword evidence="3" id="KW-0808">Transferase</keyword>
<protein>
    <recommendedName>
        <fullName evidence="2">histidine kinase</fullName>
        <ecNumber evidence="2">2.7.13.3</ecNumber>
    </recommendedName>
</protein>
<evidence type="ECO:0000256" key="2">
    <source>
        <dbReference type="ARBA" id="ARBA00012438"/>
    </source>
</evidence>
<dbReference type="InterPro" id="IPR004358">
    <property type="entry name" value="Sig_transdc_His_kin-like_C"/>
</dbReference>
<feature type="transmembrane region" description="Helical" evidence="8">
    <location>
        <begin position="295"/>
        <end position="318"/>
    </location>
</feature>
<dbReference type="InterPro" id="IPR010559">
    <property type="entry name" value="Sig_transdc_His_kin_internal"/>
</dbReference>
<dbReference type="SUPFAM" id="SSF55874">
    <property type="entry name" value="ATPase domain of HSP90 chaperone/DNA topoisomerase II/histidine kinase"/>
    <property type="match status" value="1"/>
</dbReference>
<dbReference type="GO" id="GO:0005524">
    <property type="term" value="F:ATP binding"/>
    <property type="evidence" value="ECO:0007669"/>
    <property type="project" value="UniProtKB-KW"/>
</dbReference>
<dbReference type="PROSITE" id="PS50109">
    <property type="entry name" value="HIS_KIN"/>
    <property type="match status" value="1"/>
</dbReference>
<keyword evidence="6" id="KW-0067">ATP-binding</keyword>
<keyword evidence="4" id="KW-0547">Nucleotide-binding</keyword>
<organism evidence="10 11">
    <name type="scientific">Paenibacillus thalictri</name>
    <dbReference type="NCBI Taxonomy" id="2527873"/>
    <lineage>
        <taxon>Bacteria</taxon>
        <taxon>Bacillati</taxon>
        <taxon>Bacillota</taxon>
        <taxon>Bacilli</taxon>
        <taxon>Bacillales</taxon>
        <taxon>Paenibacillaceae</taxon>
        <taxon>Paenibacillus</taxon>
    </lineage>
</organism>
<dbReference type="InterPro" id="IPR036890">
    <property type="entry name" value="HATPase_C_sf"/>
</dbReference>
<keyword evidence="11" id="KW-1185">Reference proteome</keyword>
<dbReference type="PANTHER" id="PTHR34220:SF7">
    <property type="entry name" value="SENSOR HISTIDINE KINASE YPDA"/>
    <property type="match status" value="1"/>
</dbReference>
<dbReference type="EC" id="2.7.13.3" evidence="2"/>
<feature type="domain" description="Histidine kinase" evidence="9">
    <location>
        <begin position="487"/>
        <end position="592"/>
    </location>
</feature>
<evidence type="ECO:0000256" key="5">
    <source>
        <dbReference type="ARBA" id="ARBA00022777"/>
    </source>
</evidence>
<dbReference type="GO" id="GO:0000155">
    <property type="term" value="F:phosphorelay sensor kinase activity"/>
    <property type="evidence" value="ECO:0007669"/>
    <property type="project" value="InterPro"/>
</dbReference>
<dbReference type="Gene3D" id="3.30.565.10">
    <property type="entry name" value="Histidine kinase-like ATPase, C-terminal domain"/>
    <property type="match status" value="1"/>
</dbReference>
<evidence type="ECO:0000256" key="3">
    <source>
        <dbReference type="ARBA" id="ARBA00022679"/>
    </source>
</evidence>
<dbReference type="OrthoDB" id="9776552at2"/>
<name>A0A4Q9DW50_9BACL</name>
<dbReference type="Proteomes" id="UP000293142">
    <property type="component" value="Unassembled WGS sequence"/>
</dbReference>
<comment type="caution">
    <text evidence="10">The sequence shown here is derived from an EMBL/GenBank/DDBJ whole genome shotgun (WGS) entry which is preliminary data.</text>
</comment>
<keyword evidence="8" id="KW-0472">Membrane</keyword>
<evidence type="ECO:0000256" key="4">
    <source>
        <dbReference type="ARBA" id="ARBA00022741"/>
    </source>
</evidence>
<reference evidence="10 11" key="1">
    <citation type="submission" date="2019-02" db="EMBL/GenBank/DDBJ databases">
        <title>Paenibacillus sp. nov., isolated from surface-sterilized tissue of Thalictrum simplex L.</title>
        <authorList>
            <person name="Tuo L."/>
        </authorList>
    </citation>
    <scope>NUCLEOTIDE SEQUENCE [LARGE SCALE GENOMIC DNA]</scope>
    <source>
        <strain evidence="10 11">N2SHLJ1</strain>
    </source>
</reference>